<proteinExistence type="predicted"/>
<protein>
    <submittedName>
        <fullName evidence="1">3-isopropylmalate dehydrogenase</fullName>
    </submittedName>
</protein>
<name>A0A443L9L4_9LACT</name>
<dbReference type="PANTHER" id="PTHR38733:SF1">
    <property type="entry name" value="TYPE IV METHYL-DIRECTED RESTRICTION ENZYME ECOKMCRBC"/>
    <property type="match status" value="1"/>
</dbReference>
<dbReference type="PANTHER" id="PTHR38733">
    <property type="entry name" value="PROTEIN MCRC"/>
    <property type="match status" value="1"/>
</dbReference>
<dbReference type="Pfam" id="PF10117">
    <property type="entry name" value="McrBC"/>
    <property type="match status" value="1"/>
</dbReference>
<dbReference type="RefSeq" id="WP_057720869.1">
    <property type="nucleotide sequence ID" value="NZ_SAXH01000016.1"/>
</dbReference>
<dbReference type="EMBL" id="SAXH01000016">
    <property type="protein sequence ID" value="RWR45857.1"/>
    <property type="molecule type" value="Genomic_DNA"/>
</dbReference>
<comment type="caution">
    <text evidence="1">The sequence shown here is derived from an EMBL/GenBank/DDBJ whole genome shotgun (WGS) entry which is preliminary data.</text>
</comment>
<dbReference type="Proteomes" id="UP000285859">
    <property type="component" value="Unassembled WGS sequence"/>
</dbReference>
<evidence type="ECO:0000313" key="1">
    <source>
        <dbReference type="EMBL" id="RWR45857.1"/>
    </source>
</evidence>
<dbReference type="AlphaFoldDB" id="A0A443L9L4"/>
<accession>A0A443L9L4</accession>
<organism evidence="1 2">
    <name type="scientific">Lactococcus lactis</name>
    <dbReference type="NCBI Taxonomy" id="1358"/>
    <lineage>
        <taxon>Bacteria</taxon>
        <taxon>Bacillati</taxon>
        <taxon>Bacillota</taxon>
        <taxon>Bacilli</taxon>
        <taxon>Lactobacillales</taxon>
        <taxon>Streptococcaceae</taxon>
        <taxon>Lactococcus</taxon>
    </lineage>
</organism>
<dbReference type="InterPro" id="IPR019292">
    <property type="entry name" value="McrC"/>
</dbReference>
<gene>
    <name evidence="1" type="ORF">EO246_09830</name>
</gene>
<reference evidence="1 2" key="1">
    <citation type="submission" date="2019-01" db="EMBL/GenBank/DDBJ databases">
        <title>Whole genome sequence of Lactococcus lactis isolated from cow milk.</title>
        <authorList>
            <person name="Sundararaman A."/>
            <person name="Tamang J.-P."/>
            <person name="Halami P."/>
        </authorList>
    </citation>
    <scope>NUCLEOTIDE SEQUENCE [LARGE SCALE GENOMIC DNA]</scope>
    <source>
        <strain evidence="1 2">C2D</strain>
    </source>
</reference>
<evidence type="ECO:0000313" key="2">
    <source>
        <dbReference type="Proteomes" id="UP000285859"/>
    </source>
</evidence>
<sequence>MMRIKDNSLVSALPAWFLNLANLDIRALQKQGFIIFPPNLNESEDLDEQFLLEYKNGDYRTTNLIGWLAEGDDKITIHSRFDDEKSDFFLNYMLQKVLKINVINFNLGASDEQFYDLLIYLFPYYLHQALKKGIYKEYQRFEYNDFSIKGSLDIARHIKKNIPFLGKVAYQTHEFSYDNAVNQIIRHTIEFIKLKQPWNNADFQKVREVTLSFKKSDLSKMLSKKISIKNPYFHEYIQLVQICKIILRREKQGIGENKNFVKGILIDASWLWEEYLATILRDYQHPKSNESLYLQGHSGLVRPDFYNDKARCIIDTKYKKVDSGIKRMDRFQIISYLHYRNATRAGLLYPGNKTKYETEGMLKGYGGEIFKISLAIPQNCESYESFSKQIEIEENILLRELEKENKL</sequence>